<dbReference type="EMBL" id="VCGU01000002">
    <property type="protein sequence ID" value="TRY79490.1"/>
    <property type="molecule type" value="Genomic_DNA"/>
</dbReference>
<feature type="region of interest" description="Disordered" evidence="1">
    <location>
        <begin position="131"/>
        <end position="184"/>
    </location>
</feature>
<proteinExistence type="predicted"/>
<feature type="region of interest" description="Disordered" evidence="1">
    <location>
        <begin position="1"/>
        <end position="35"/>
    </location>
</feature>
<feature type="compositionally biased region" description="Low complexity" evidence="1">
    <location>
        <begin position="136"/>
        <end position="147"/>
    </location>
</feature>
<protein>
    <submittedName>
        <fullName evidence="2">Uncharacterized protein</fullName>
    </submittedName>
</protein>
<gene>
    <name evidence="2" type="ORF">TCAL_16024</name>
</gene>
<reference evidence="2 3" key="1">
    <citation type="journal article" date="2018" name="Nat. Ecol. Evol.">
        <title>Genomic signatures of mitonuclear coevolution across populations of Tigriopus californicus.</title>
        <authorList>
            <person name="Barreto F.S."/>
            <person name="Watson E.T."/>
            <person name="Lima T.G."/>
            <person name="Willett C.S."/>
            <person name="Edmands S."/>
            <person name="Li W."/>
            <person name="Burton R.S."/>
        </authorList>
    </citation>
    <scope>NUCLEOTIDE SEQUENCE [LARGE SCALE GENOMIC DNA]</scope>
    <source>
        <strain evidence="2 3">San Diego</strain>
    </source>
</reference>
<dbReference type="Proteomes" id="UP000318571">
    <property type="component" value="Chromosome 6"/>
</dbReference>
<comment type="caution">
    <text evidence="2">The sequence shown here is derived from an EMBL/GenBank/DDBJ whole genome shotgun (WGS) entry which is preliminary data.</text>
</comment>
<name>A0A553PP88_TIGCA</name>
<evidence type="ECO:0000313" key="3">
    <source>
        <dbReference type="Proteomes" id="UP000318571"/>
    </source>
</evidence>
<organism evidence="2 3">
    <name type="scientific">Tigriopus californicus</name>
    <name type="common">Marine copepod</name>
    <dbReference type="NCBI Taxonomy" id="6832"/>
    <lineage>
        <taxon>Eukaryota</taxon>
        <taxon>Metazoa</taxon>
        <taxon>Ecdysozoa</taxon>
        <taxon>Arthropoda</taxon>
        <taxon>Crustacea</taxon>
        <taxon>Multicrustacea</taxon>
        <taxon>Hexanauplia</taxon>
        <taxon>Copepoda</taxon>
        <taxon>Harpacticoida</taxon>
        <taxon>Harpacticidae</taxon>
        <taxon>Tigriopus</taxon>
    </lineage>
</organism>
<accession>A0A553PP88</accession>
<sequence length="184" mass="21058">MSMDEGTLQLARSFARQSLDEEEAEAMDGSPKPLRKVYDSQKSLENKLQGFRRTVHFCDLQFVRRERQNMGKWYEYRSLWSRDDLEDRIRDREYLDLATTQISSSSSPSSTSLPASETNSLWDENEFYNRMQHKQPPSFSRRSSPASTDGRKRSGSWPLRGSFKGQSSFPSGIGGIAKKAKSAL</sequence>
<dbReference type="AlphaFoldDB" id="A0A553PP88"/>
<keyword evidence="3" id="KW-1185">Reference proteome</keyword>
<evidence type="ECO:0000256" key="1">
    <source>
        <dbReference type="SAM" id="MobiDB-lite"/>
    </source>
</evidence>
<evidence type="ECO:0000313" key="2">
    <source>
        <dbReference type="EMBL" id="TRY79490.1"/>
    </source>
</evidence>